<dbReference type="InterPro" id="IPR018912">
    <property type="entry name" value="DUF2478"/>
</dbReference>
<dbReference type="AlphaFoldDB" id="A0A1H8W1A1"/>
<organism evidence="2 3">
    <name type="scientific">Rhodopseudomonas pseudopalustris</name>
    <dbReference type="NCBI Taxonomy" id="1513892"/>
    <lineage>
        <taxon>Bacteria</taxon>
        <taxon>Pseudomonadati</taxon>
        <taxon>Pseudomonadota</taxon>
        <taxon>Alphaproteobacteria</taxon>
        <taxon>Hyphomicrobiales</taxon>
        <taxon>Nitrobacteraceae</taxon>
        <taxon>Rhodopseudomonas</taxon>
    </lineage>
</organism>
<keyword evidence="3" id="KW-1185">Reference proteome</keyword>
<dbReference type="Pfam" id="PF10649">
    <property type="entry name" value="DUF2478"/>
    <property type="match status" value="1"/>
</dbReference>
<keyword evidence="2" id="KW-0067">ATP-binding</keyword>
<feature type="region of interest" description="Disordered" evidence="1">
    <location>
        <begin position="1"/>
        <end position="26"/>
    </location>
</feature>
<dbReference type="Proteomes" id="UP000199615">
    <property type="component" value="Unassembled WGS sequence"/>
</dbReference>
<proteinExistence type="predicted"/>
<feature type="compositionally biased region" description="Basic and acidic residues" evidence="1">
    <location>
        <begin position="7"/>
        <end position="18"/>
    </location>
</feature>
<evidence type="ECO:0000313" key="2">
    <source>
        <dbReference type="EMBL" id="SEP21287.1"/>
    </source>
</evidence>
<reference evidence="3" key="1">
    <citation type="submission" date="2016-10" db="EMBL/GenBank/DDBJ databases">
        <authorList>
            <person name="Varghese N."/>
            <person name="Submissions S."/>
        </authorList>
    </citation>
    <scope>NUCLEOTIDE SEQUENCE [LARGE SCALE GENOMIC DNA]</scope>
    <source>
        <strain evidence="3">DSM 123</strain>
    </source>
</reference>
<dbReference type="GO" id="GO:0005524">
    <property type="term" value="F:ATP binding"/>
    <property type="evidence" value="ECO:0007669"/>
    <property type="project" value="UniProtKB-KW"/>
</dbReference>
<evidence type="ECO:0000313" key="3">
    <source>
        <dbReference type="Proteomes" id="UP000199615"/>
    </source>
</evidence>
<keyword evidence="2" id="KW-0547">Nucleotide-binding</keyword>
<dbReference type="OrthoDB" id="5918880at2"/>
<evidence type="ECO:0000256" key="1">
    <source>
        <dbReference type="SAM" id="MobiDB-lite"/>
    </source>
</evidence>
<name>A0A1H8W1A1_9BRAD</name>
<dbReference type="RefSeq" id="WP_092685721.1">
    <property type="nucleotide sequence ID" value="NZ_FODT01000010.1"/>
</dbReference>
<sequence>MSCNKPDQSHDRADDADRAATNADASERPGGVFPLAVVVYRAGDPLETMLAAVRDRLLARPGARIAGVVPRNGAPHSNGRASLWLDDVTRGDSIALSQDLGPGSTSCILSADGLAQARVRLAAAIATQPDLVLFGRFAKEELAGRGIREEVGLAVADQTPALVAVEQSMLPGWIAFAGADWTELSCDQDAIVAWFDALAAQRRASNG</sequence>
<protein>
    <submittedName>
        <fullName evidence="2">Molybdate transport system ATP-binding protein</fullName>
    </submittedName>
</protein>
<dbReference type="EMBL" id="FODT01000010">
    <property type="protein sequence ID" value="SEP21287.1"/>
    <property type="molecule type" value="Genomic_DNA"/>
</dbReference>
<gene>
    <name evidence="2" type="ORF">SAMN05444123_110108</name>
</gene>
<accession>A0A1H8W1A1</accession>